<evidence type="ECO:0000256" key="2">
    <source>
        <dbReference type="ARBA" id="ARBA00022670"/>
    </source>
</evidence>
<dbReference type="PIRSF" id="PIRSF037237">
    <property type="entry name" value="Peptidase_WD_repeats_DUG2"/>
    <property type="match status" value="1"/>
</dbReference>
<dbReference type="InterPro" id="IPR015943">
    <property type="entry name" value="WD40/YVTN_repeat-like_dom_sf"/>
</dbReference>
<proteinExistence type="inferred from homology"/>
<keyword evidence="7" id="KW-1185">Reference proteome</keyword>
<dbReference type="InterPro" id="IPR002933">
    <property type="entry name" value="Peptidase_M20"/>
</dbReference>
<accession>A0A1G4JAF5</accession>
<dbReference type="PANTHER" id="PTHR43270:SF8">
    <property type="entry name" value="DI- AND TRIPEPTIDASE DUG2-RELATED"/>
    <property type="match status" value="1"/>
</dbReference>
<organism evidence="6 7">
    <name type="scientific">Lachancea dasiensis</name>
    <dbReference type="NCBI Taxonomy" id="1072105"/>
    <lineage>
        <taxon>Eukaryota</taxon>
        <taxon>Fungi</taxon>
        <taxon>Dikarya</taxon>
        <taxon>Ascomycota</taxon>
        <taxon>Saccharomycotina</taxon>
        <taxon>Saccharomycetes</taxon>
        <taxon>Saccharomycetales</taxon>
        <taxon>Saccharomycetaceae</taxon>
        <taxon>Lachancea</taxon>
    </lineage>
</organism>
<protein>
    <submittedName>
        <fullName evidence="6">LADA_0E01178g1_1</fullName>
    </submittedName>
</protein>
<dbReference type="GO" id="GO:0042802">
    <property type="term" value="F:identical protein binding"/>
    <property type="evidence" value="ECO:0007669"/>
    <property type="project" value="EnsemblFungi"/>
</dbReference>
<evidence type="ECO:0000256" key="1">
    <source>
        <dbReference type="ARBA" id="ARBA00006247"/>
    </source>
</evidence>
<gene>
    <name evidence="6" type="ORF">LADA_0E01178G</name>
</gene>
<dbReference type="SUPFAM" id="SSF50978">
    <property type="entry name" value="WD40 repeat-like"/>
    <property type="match status" value="1"/>
</dbReference>
<name>A0A1G4JAF5_9SACH</name>
<dbReference type="GO" id="GO:0036374">
    <property type="term" value="F:glutathione hydrolase activity"/>
    <property type="evidence" value="ECO:0007669"/>
    <property type="project" value="EnsemblFungi"/>
</dbReference>
<dbReference type="Pfam" id="PF00400">
    <property type="entry name" value="WD40"/>
    <property type="match status" value="1"/>
</dbReference>
<dbReference type="InterPro" id="IPR017149">
    <property type="entry name" value="GSH_degradosome_Dug2"/>
</dbReference>
<sequence>MPPSIHKWNHPYAILSTVAFPHKNILFAGTHDSKILCLDLSTYNLVKTIRLGDEEGTHTKSSVLCVTKSQDECYLFTAGADSLVRIWSVDQLTPSGDIGVVEVATMYSLMDIGDIFSLRYLDKSQTVVLGCQNANMLYMSGILDRLSQEAQSQDLNRLPHRRYDRFFDSTGPGSQASSLNQPIEHTRTSVNHTIMEIPLNNIIIYAHNSFIYCIDLLPTDEGKLPSNFYPEDPCAKDTEFIVSSGGDGISKVWAFSKRTENTIDVNLIAQMDNEGSVLCQVVEFPFLYCGLNDGYVKIWDLNLKELVSVLRAPSGYDIVSVTVHEDHILAASQEGITEFYKNEVNEWDIEHGLILSTELLHKEHNGYSHLRLVTGAKCGCLSLWNINELGCQGLNNETAPQEAQDQSALISKLWPNRQPLLDNDSMLETLRELVNFKTVSASSENQYIIDSRRCASYLQQCFTKLGAVCELLPISGNNNPLVHARFNGSSSAKSKIVWYGHYDIITAGDASKWETDPYTLTCENGYLKGRGVTDNKGPLVAAMYSVGSLFLEGALENDVIFLVEGQEESNSQGFVEAIKQHRSLIGDNVDWILFSNSYWIDEKIPCLNYGLRGVINSRVTCWSDAPDRHSGLDGGVDREPTTDLVRVLSALQDDEGNVVIPGFYSSVKEPDTEEKEHFNEVLKRADTCKSLPLEKLLAKWIKPSLSVTNVKVSGPGNATVIPHSASATISIRIVPDQDVKEVQVSLERFLVEKFGKLKTSNHLKFELLNDAEPWLGDPKNTAYKIFAEEVQRAWGVDPLLVREGGSIPQVRFLERALSAPAVQIPCGQSSDNAHLDNERLRIENWYKMREIMKQALNRL</sequence>
<dbReference type="InterPro" id="IPR001680">
    <property type="entry name" value="WD40_rpt"/>
</dbReference>
<dbReference type="GO" id="GO:0046872">
    <property type="term" value="F:metal ion binding"/>
    <property type="evidence" value="ECO:0007669"/>
    <property type="project" value="UniProtKB-KW"/>
</dbReference>
<dbReference type="Proteomes" id="UP000190274">
    <property type="component" value="Chromosome E"/>
</dbReference>
<dbReference type="Gene3D" id="2.130.10.10">
    <property type="entry name" value="YVTN repeat-like/Quinoprotein amine dehydrogenase"/>
    <property type="match status" value="2"/>
</dbReference>
<dbReference type="STRING" id="1266660.A0A1G4JAF5"/>
<evidence type="ECO:0000256" key="4">
    <source>
        <dbReference type="ARBA" id="ARBA00022801"/>
    </source>
</evidence>
<dbReference type="GO" id="GO:0034399">
    <property type="term" value="C:nuclear periphery"/>
    <property type="evidence" value="ECO:0007669"/>
    <property type="project" value="EnsemblFungi"/>
</dbReference>
<dbReference type="GO" id="GO:0061672">
    <property type="term" value="C:glutathione hydrolase complex"/>
    <property type="evidence" value="ECO:0007669"/>
    <property type="project" value="EnsemblFungi"/>
</dbReference>
<dbReference type="Pfam" id="PF07687">
    <property type="entry name" value="M20_dimer"/>
    <property type="match status" value="1"/>
</dbReference>
<dbReference type="EMBL" id="LT598455">
    <property type="protein sequence ID" value="SCU86953.1"/>
    <property type="molecule type" value="Genomic_DNA"/>
</dbReference>
<evidence type="ECO:0000313" key="7">
    <source>
        <dbReference type="Proteomes" id="UP000190274"/>
    </source>
</evidence>
<feature type="domain" description="Peptidase M20 dimerisation" evidence="5">
    <location>
        <begin position="609"/>
        <end position="753"/>
    </location>
</feature>
<evidence type="ECO:0000256" key="3">
    <source>
        <dbReference type="ARBA" id="ARBA00022723"/>
    </source>
</evidence>
<dbReference type="InterPro" id="IPR011650">
    <property type="entry name" value="Peptidase_M20_dimer"/>
</dbReference>
<comment type="similarity">
    <text evidence="1">Belongs to the peptidase M20A family.</text>
</comment>
<keyword evidence="2" id="KW-0645">Protease</keyword>
<keyword evidence="3" id="KW-0479">Metal-binding</keyword>
<evidence type="ECO:0000259" key="5">
    <source>
        <dbReference type="Pfam" id="PF07687"/>
    </source>
</evidence>
<dbReference type="GO" id="GO:0006751">
    <property type="term" value="P:glutathione catabolic process"/>
    <property type="evidence" value="ECO:0007669"/>
    <property type="project" value="EnsemblFungi"/>
</dbReference>
<dbReference type="PANTHER" id="PTHR43270">
    <property type="entry name" value="BETA-ALA-HIS DIPEPTIDASE"/>
    <property type="match status" value="1"/>
</dbReference>
<evidence type="ECO:0000313" key="6">
    <source>
        <dbReference type="EMBL" id="SCU86953.1"/>
    </source>
</evidence>
<reference evidence="7" key="1">
    <citation type="submission" date="2016-03" db="EMBL/GenBank/DDBJ databases">
        <authorList>
            <person name="Devillers H."/>
        </authorList>
    </citation>
    <scope>NUCLEOTIDE SEQUENCE [LARGE SCALE GENOMIC DNA]</scope>
</reference>
<dbReference type="GO" id="GO:0005737">
    <property type="term" value="C:cytoplasm"/>
    <property type="evidence" value="ECO:0007669"/>
    <property type="project" value="EnsemblFungi"/>
</dbReference>
<keyword evidence="4" id="KW-0378">Hydrolase</keyword>
<dbReference type="GO" id="GO:0006508">
    <property type="term" value="P:proteolysis"/>
    <property type="evidence" value="ECO:0007669"/>
    <property type="project" value="UniProtKB-KW"/>
</dbReference>
<dbReference type="OrthoDB" id="7832001at2759"/>
<dbReference type="SMART" id="SM00320">
    <property type="entry name" value="WD40"/>
    <property type="match status" value="5"/>
</dbReference>
<dbReference type="Gene3D" id="3.30.70.360">
    <property type="match status" value="1"/>
</dbReference>
<dbReference type="SUPFAM" id="SSF53187">
    <property type="entry name" value="Zn-dependent exopeptidases"/>
    <property type="match status" value="1"/>
</dbReference>
<dbReference type="InterPro" id="IPR051458">
    <property type="entry name" value="Cyt/Met_Dipeptidase"/>
</dbReference>
<dbReference type="InterPro" id="IPR036322">
    <property type="entry name" value="WD40_repeat_dom_sf"/>
</dbReference>
<dbReference type="Gene3D" id="3.40.630.10">
    <property type="entry name" value="Zn peptidases"/>
    <property type="match status" value="1"/>
</dbReference>
<dbReference type="Pfam" id="PF01546">
    <property type="entry name" value="Peptidase_M20"/>
    <property type="match status" value="1"/>
</dbReference>
<dbReference type="AlphaFoldDB" id="A0A1G4JAF5"/>